<feature type="compositionally biased region" description="Pro residues" evidence="12">
    <location>
        <begin position="217"/>
        <end position="228"/>
    </location>
</feature>
<sequence>MTQAGADGPAAGSHPGSSAPQAWGPGSRTGHREVRRGEGCSQSQFQPPRSRSSWAPSSWRRKRRSGRRIPGGQRPGPGPRWPTSCSDASSTRRTWGRGRPWAGCGSCAATGCGQLCTPRSRSWSCWCWSSFLSVLPPHLLHRLQGQQLRDGEEVVLLLEGIPGEASHSGPLDFSFSAGKNCPHADIPSGEQGDLSQAPGHSPKKEVPSEEPAALAPPSEPALAPPGPTKPSDLGEWSRATSSRQPSSPAPQWTLQVSPDSCEEPELGEARDPMCAEPQGPALWSEQNSRDQELAAVLESLTFEDVQEKKTGPAHPLGFGGTTTDKDEFKKEEPSGAAWPPATEADSKAPEPPAQSPGPGPEASCTGAGGSPSSSGEVLEATAPGAAASSDEQLQFLCTECGVSFRQLSRLKAHQLRSHPQARSYVCLCCGKSFGRSSILKLHMRTHTDERPHACHLCTHRFRQSSHLTKHLLTHSSEPAFLCAECGQGFQRRSSLVQHLLAHTQDQKPACAPEAKTEVPELTVILCTHCGQSFQHRSSLKRHLRIHARGKDHRCSEPSSSPSPKTKSRPYVCGDCGKAFRRSEHLVTHRRLHTGERPFSCEACGRSFTQSSQLVSHQRVHTGEKPHTCAQCGKSFVRRAGLARHLLTHGGLRPHHCAQCGKSFMQTQDLARHLRSHTGEKPCRCSQCGEGFSQSAHLARHQRIHTGEKPHACDTCGHRFRNSSNLARHRRSHTGERPYSCPTCGRSFRRNAHLQRHLANARGVGPRG</sequence>
<keyword evidence="5 11" id="KW-0863">Zinc-finger</keyword>
<dbReference type="PANTHER" id="PTHR16515:SF66">
    <property type="entry name" value="C2H2-TYPE DOMAIN-CONTAINING PROTEIN"/>
    <property type="match status" value="1"/>
</dbReference>
<dbReference type="PROSITE" id="PS50157">
    <property type="entry name" value="ZINC_FINGER_C2H2_2"/>
    <property type="match status" value="12"/>
</dbReference>
<dbReference type="GO" id="GO:0045892">
    <property type="term" value="P:negative regulation of DNA-templated transcription"/>
    <property type="evidence" value="ECO:0007669"/>
    <property type="project" value="Ensembl"/>
</dbReference>
<keyword evidence="10" id="KW-0539">Nucleus</keyword>
<feature type="region of interest" description="Disordered" evidence="12">
    <location>
        <begin position="303"/>
        <end position="385"/>
    </location>
</feature>
<dbReference type="FunFam" id="3.30.160.60:FF:001080">
    <property type="entry name" value="Zinc finger and SCAN domain containing 10"/>
    <property type="match status" value="2"/>
</dbReference>
<proteinExistence type="predicted"/>
<keyword evidence="6" id="KW-0862">Zinc</keyword>
<dbReference type="GeneTree" id="ENSGT00940000162513"/>
<feature type="domain" description="C2H2-type" evidence="13">
    <location>
        <begin position="452"/>
        <end position="479"/>
    </location>
</feature>
<dbReference type="InterPro" id="IPR013087">
    <property type="entry name" value="Znf_C2H2_type"/>
</dbReference>
<feature type="domain" description="C2H2-type" evidence="13">
    <location>
        <begin position="738"/>
        <end position="765"/>
    </location>
</feature>
<feature type="domain" description="C2H2-type" evidence="13">
    <location>
        <begin position="424"/>
        <end position="451"/>
    </location>
</feature>
<dbReference type="SUPFAM" id="SSF57667">
    <property type="entry name" value="beta-beta-alpha zinc fingers"/>
    <property type="match status" value="7"/>
</dbReference>
<dbReference type="STRING" id="9986.ENSOCUP00000017749"/>
<feature type="compositionally biased region" description="Low complexity" evidence="12">
    <location>
        <begin position="41"/>
        <end position="58"/>
    </location>
</feature>
<feature type="domain" description="C2H2-type" evidence="13">
    <location>
        <begin position="570"/>
        <end position="597"/>
    </location>
</feature>
<dbReference type="GO" id="GO:0008270">
    <property type="term" value="F:zinc ion binding"/>
    <property type="evidence" value="ECO:0007669"/>
    <property type="project" value="UniProtKB-KW"/>
</dbReference>
<evidence type="ECO:0000259" key="13">
    <source>
        <dbReference type="PROSITE" id="PS50157"/>
    </source>
</evidence>
<evidence type="ECO:0000256" key="2">
    <source>
        <dbReference type="ARBA" id="ARBA00022553"/>
    </source>
</evidence>
<feature type="domain" description="C2H2-type" evidence="13">
    <location>
        <begin position="626"/>
        <end position="653"/>
    </location>
</feature>
<evidence type="ECO:0000256" key="5">
    <source>
        <dbReference type="ARBA" id="ARBA00022771"/>
    </source>
</evidence>
<feature type="domain" description="C2H2-type" evidence="13">
    <location>
        <begin position="710"/>
        <end position="737"/>
    </location>
</feature>
<dbReference type="GO" id="GO:0005634">
    <property type="term" value="C:nucleus"/>
    <property type="evidence" value="ECO:0007669"/>
    <property type="project" value="UniProtKB-SubCell"/>
</dbReference>
<feature type="compositionally biased region" description="Polar residues" evidence="12">
    <location>
        <begin position="238"/>
        <end position="258"/>
    </location>
</feature>
<reference evidence="14" key="3">
    <citation type="submission" date="2025-09" db="UniProtKB">
        <authorList>
            <consortium name="Ensembl"/>
        </authorList>
    </citation>
    <scope>IDENTIFICATION</scope>
    <source>
        <strain evidence="14">Thorbecke</strain>
    </source>
</reference>
<organism evidence="14 15">
    <name type="scientific">Oryctolagus cuniculus</name>
    <name type="common">Rabbit</name>
    <dbReference type="NCBI Taxonomy" id="9986"/>
    <lineage>
        <taxon>Eukaryota</taxon>
        <taxon>Metazoa</taxon>
        <taxon>Chordata</taxon>
        <taxon>Craniata</taxon>
        <taxon>Vertebrata</taxon>
        <taxon>Euteleostomi</taxon>
        <taxon>Mammalia</taxon>
        <taxon>Eutheria</taxon>
        <taxon>Euarchontoglires</taxon>
        <taxon>Glires</taxon>
        <taxon>Lagomorpha</taxon>
        <taxon>Leporidae</taxon>
        <taxon>Oryctolagus</taxon>
    </lineage>
</organism>
<dbReference type="SMART" id="SM00355">
    <property type="entry name" value="ZnF_C2H2"/>
    <property type="match status" value="12"/>
</dbReference>
<dbReference type="Bgee" id="ENSOCUG00000021870">
    <property type="expression patterns" value="Expressed in blood and 2 other cell types or tissues"/>
</dbReference>
<feature type="domain" description="C2H2-type" evidence="13">
    <location>
        <begin position="598"/>
        <end position="625"/>
    </location>
</feature>
<accession>G1TLA2</accession>
<feature type="compositionally biased region" description="Basic and acidic residues" evidence="12">
    <location>
        <begin position="323"/>
        <end position="333"/>
    </location>
</feature>
<dbReference type="Pfam" id="PF00096">
    <property type="entry name" value="zf-C2H2"/>
    <property type="match status" value="9"/>
</dbReference>
<feature type="region of interest" description="Disordered" evidence="12">
    <location>
        <begin position="547"/>
        <end position="568"/>
    </location>
</feature>
<dbReference type="FunFam" id="3.30.160.60:FF:000100">
    <property type="entry name" value="Zinc finger 45-like"/>
    <property type="match status" value="2"/>
</dbReference>
<reference evidence="14 15" key="1">
    <citation type="journal article" date="2011" name="Nature">
        <title>A high-resolution map of human evolutionary constraint using 29 mammals.</title>
        <authorList>
            <person name="Lindblad-Toh K."/>
            <person name="Garber M."/>
            <person name="Zuk O."/>
            <person name="Lin M.F."/>
            <person name="Parker B.J."/>
            <person name="Washietl S."/>
            <person name="Kheradpour P."/>
            <person name="Ernst J."/>
            <person name="Jordan G."/>
            <person name="Mauceli E."/>
            <person name="Ward L.D."/>
            <person name="Lowe C.B."/>
            <person name="Holloway A.K."/>
            <person name="Clamp M."/>
            <person name="Gnerre S."/>
            <person name="Alfoldi J."/>
            <person name="Beal K."/>
            <person name="Chang J."/>
            <person name="Clawson H."/>
            <person name="Cuff J."/>
            <person name="Di Palma F."/>
            <person name="Fitzgerald S."/>
            <person name="Flicek P."/>
            <person name="Guttman M."/>
            <person name="Hubisz M.J."/>
            <person name="Jaffe D.B."/>
            <person name="Jungreis I."/>
            <person name="Kent W.J."/>
            <person name="Kostka D."/>
            <person name="Lara M."/>
            <person name="Martins A.L."/>
            <person name="Massingham T."/>
            <person name="Moltke I."/>
            <person name="Raney B.J."/>
            <person name="Rasmussen M.D."/>
            <person name="Robinson J."/>
            <person name="Stark A."/>
            <person name="Vilella A.J."/>
            <person name="Wen J."/>
            <person name="Xie X."/>
            <person name="Zody M.C."/>
            <person name="Baldwin J."/>
            <person name="Bloom T."/>
            <person name="Chin C.W."/>
            <person name="Heiman D."/>
            <person name="Nicol R."/>
            <person name="Nusbaum C."/>
            <person name="Young S."/>
            <person name="Wilkinson J."/>
            <person name="Worley K.C."/>
            <person name="Kovar C.L."/>
            <person name="Muzny D.M."/>
            <person name="Gibbs R.A."/>
            <person name="Cree A."/>
            <person name="Dihn H.H."/>
            <person name="Fowler G."/>
            <person name="Jhangiani S."/>
            <person name="Joshi V."/>
            <person name="Lee S."/>
            <person name="Lewis L.R."/>
            <person name="Nazareth L.V."/>
            <person name="Okwuonu G."/>
            <person name="Santibanez J."/>
            <person name="Warren W.C."/>
            <person name="Mardis E.R."/>
            <person name="Weinstock G.M."/>
            <person name="Wilson R.K."/>
            <person name="Delehaunty K."/>
            <person name="Dooling D."/>
            <person name="Fronik C."/>
            <person name="Fulton L."/>
            <person name="Fulton B."/>
            <person name="Graves T."/>
            <person name="Minx P."/>
            <person name="Sodergren E."/>
            <person name="Birney E."/>
            <person name="Margulies E.H."/>
            <person name="Herrero J."/>
            <person name="Green E.D."/>
            <person name="Haussler D."/>
            <person name="Siepel A."/>
            <person name="Goldman N."/>
            <person name="Pollard K.S."/>
            <person name="Pedersen J.S."/>
            <person name="Lander E.S."/>
            <person name="Kellis M."/>
        </authorList>
    </citation>
    <scope>NUCLEOTIDE SEQUENCE [LARGE SCALE GENOMIC DNA]</scope>
    <source>
        <strain evidence="15">Thorbecke</strain>
    </source>
</reference>
<keyword evidence="15" id="KW-1185">Reference proteome</keyword>
<feature type="domain" description="C2H2-type" evidence="13">
    <location>
        <begin position="480"/>
        <end position="507"/>
    </location>
</feature>
<dbReference type="FunFam" id="3.30.160.60:FF:001917">
    <property type="entry name" value="Zinc finger and SCAN domain containing 10"/>
    <property type="match status" value="1"/>
</dbReference>
<dbReference type="AlphaFoldDB" id="G1TLA2"/>
<feature type="compositionally biased region" description="Pro residues" evidence="12">
    <location>
        <begin position="349"/>
        <end position="359"/>
    </location>
</feature>
<evidence type="ECO:0000256" key="11">
    <source>
        <dbReference type="PROSITE-ProRule" id="PRU00042"/>
    </source>
</evidence>
<feature type="domain" description="C2H2-type" evidence="13">
    <location>
        <begin position="654"/>
        <end position="681"/>
    </location>
</feature>
<dbReference type="FunFam" id="3.30.160.60:FF:000446">
    <property type="entry name" value="Zinc finger protein"/>
    <property type="match status" value="1"/>
</dbReference>
<feature type="domain" description="C2H2-type" evidence="13">
    <location>
        <begin position="395"/>
        <end position="423"/>
    </location>
</feature>
<dbReference type="InParanoid" id="G1TLA2"/>
<keyword evidence="4" id="KW-0677">Repeat</keyword>
<protein>
    <submittedName>
        <fullName evidence="14">Zinc finger and SCAN domain containing 10</fullName>
    </submittedName>
</protein>
<dbReference type="InterPro" id="IPR036236">
    <property type="entry name" value="Znf_C2H2_sf"/>
</dbReference>
<gene>
    <name evidence="14" type="primary">ZSCAN10</name>
</gene>
<dbReference type="FunFam" id="3.30.160.60:FF:000982">
    <property type="entry name" value="Zinc finger and SCAN domain containing 10"/>
    <property type="match status" value="1"/>
</dbReference>
<feature type="compositionally biased region" description="Polar residues" evidence="12">
    <location>
        <begin position="83"/>
        <end position="93"/>
    </location>
</feature>
<keyword evidence="7" id="KW-0805">Transcription regulation</keyword>
<reference evidence="14" key="2">
    <citation type="submission" date="2025-08" db="UniProtKB">
        <authorList>
            <consortium name="Ensembl"/>
        </authorList>
    </citation>
    <scope>IDENTIFICATION</scope>
    <source>
        <strain evidence="14">Thorbecke</strain>
    </source>
</reference>
<evidence type="ECO:0000256" key="12">
    <source>
        <dbReference type="SAM" id="MobiDB-lite"/>
    </source>
</evidence>
<keyword evidence="3" id="KW-0479">Metal-binding</keyword>
<dbReference type="Gene3D" id="3.30.160.60">
    <property type="entry name" value="Classic Zinc Finger"/>
    <property type="match status" value="12"/>
</dbReference>
<dbReference type="Proteomes" id="UP000001811">
    <property type="component" value="Unplaced"/>
</dbReference>
<keyword evidence="2" id="KW-0597">Phosphoprotein</keyword>
<dbReference type="GO" id="GO:0003700">
    <property type="term" value="F:DNA-binding transcription factor activity"/>
    <property type="evidence" value="ECO:0007669"/>
    <property type="project" value="Ensembl"/>
</dbReference>
<name>G1TLA2_RABIT</name>
<evidence type="ECO:0000256" key="3">
    <source>
        <dbReference type="ARBA" id="ARBA00022723"/>
    </source>
</evidence>
<dbReference type="FunFam" id="3.30.160.60:FF:001111">
    <property type="entry name" value="Zinc finger protein 92 homolog"/>
    <property type="match status" value="1"/>
</dbReference>
<evidence type="ECO:0000256" key="7">
    <source>
        <dbReference type="ARBA" id="ARBA00023015"/>
    </source>
</evidence>
<dbReference type="InterPro" id="IPR050331">
    <property type="entry name" value="Zinc_finger"/>
</dbReference>
<keyword evidence="9" id="KW-0804">Transcription</keyword>
<feature type="domain" description="C2H2-type" evidence="13">
    <location>
        <begin position="682"/>
        <end position="709"/>
    </location>
</feature>
<dbReference type="Ensembl" id="ENSOCUT00000025647.2">
    <property type="protein sequence ID" value="ENSOCUP00000017749.2"/>
    <property type="gene ID" value="ENSOCUG00000021870.2"/>
</dbReference>
<dbReference type="PANTHER" id="PTHR16515">
    <property type="entry name" value="PR DOMAIN ZINC FINGER PROTEIN"/>
    <property type="match status" value="1"/>
</dbReference>
<keyword evidence="8" id="KW-0238">DNA-binding</keyword>
<evidence type="ECO:0000256" key="8">
    <source>
        <dbReference type="ARBA" id="ARBA00023125"/>
    </source>
</evidence>
<dbReference type="FunFam" id="3.30.160.60:FF:000295">
    <property type="entry name" value="zinc finger protein 19"/>
    <property type="match status" value="1"/>
</dbReference>
<evidence type="ECO:0000256" key="4">
    <source>
        <dbReference type="ARBA" id="ARBA00022737"/>
    </source>
</evidence>
<evidence type="ECO:0000256" key="1">
    <source>
        <dbReference type="ARBA" id="ARBA00004123"/>
    </source>
</evidence>
<dbReference type="PROSITE" id="PS00028">
    <property type="entry name" value="ZINC_FINGER_C2H2_1"/>
    <property type="match status" value="11"/>
</dbReference>
<dbReference type="GO" id="GO:0043565">
    <property type="term" value="F:sequence-specific DNA binding"/>
    <property type="evidence" value="ECO:0007669"/>
    <property type="project" value="Ensembl"/>
</dbReference>
<evidence type="ECO:0000313" key="15">
    <source>
        <dbReference type="Proteomes" id="UP000001811"/>
    </source>
</evidence>
<evidence type="ECO:0000313" key="14">
    <source>
        <dbReference type="Ensembl" id="ENSOCUP00000017749.2"/>
    </source>
</evidence>
<feature type="region of interest" description="Disordered" evidence="12">
    <location>
        <begin position="169"/>
        <end position="290"/>
    </location>
</feature>
<comment type="subcellular location">
    <subcellularLocation>
        <location evidence="1">Nucleus</location>
    </subcellularLocation>
</comment>
<dbReference type="eggNOG" id="KOG1721">
    <property type="taxonomic scope" value="Eukaryota"/>
</dbReference>
<dbReference type="HOGENOM" id="CLU_002678_63_1_1"/>
<feature type="domain" description="C2H2-type" evidence="13">
    <location>
        <begin position="524"/>
        <end position="551"/>
    </location>
</feature>
<dbReference type="SMR" id="G1TLA2"/>
<evidence type="ECO:0000256" key="6">
    <source>
        <dbReference type="ARBA" id="ARBA00022833"/>
    </source>
</evidence>
<evidence type="ECO:0000256" key="9">
    <source>
        <dbReference type="ARBA" id="ARBA00023163"/>
    </source>
</evidence>
<feature type="region of interest" description="Disordered" evidence="12">
    <location>
        <begin position="1"/>
        <end position="99"/>
    </location>
</feature>
<dbReference type="FunFam" id="3.30.160.60:FF:000624">
    <property type="entry name" value="zinc finger protein 697"/>
    <property type="match status" value="1"/>
</dbReference>
<evidence type="ECO:0000256" key="10">
    <source>
        <dbReference type="ARBA" id="ARBA00023242"/>
    </source>
</evidence>